<evidence type="ECO:0000313" key="3">
    <source>
        <dbReference type="EMBL" id="RVU37817.1"/>
    </source>
</evidence>
<protein>
    <recommendedName>
        <fullName evidence="5">VPLPA-CTERM sorting domain-containing protein</fullName>
    </recommendedName>
</protein>
<gene>
    <name evidence="3" type="ORF">EOI86_00485</name>
</gene>
<feature type="signal peptide" evidence="2">
    <location>
        <begin position="1"/>
        <end position="31"/>
    </location>
</feature>
<keyword evidence="1" id="KW-1133">Transmembrane helix</keyword>
<evidence type="ECO:0000313" key="4">
    <source>
        <dbReference type="Proteomes" id="UP000287447"/>
    </source>
</evidence>
<evidence type="ECO:0008006" key="5">
    <source>
        <dbReference type="Google" id="ProtNLM"/>
    </source>
</evidence>
<proteinExistence type="predicted"/>
<feature type="chain" id="PRO_5019329569" description="VPLPA-CTERM sorting domain-containing protein" evidence="2">
    <location>
        <begin position="32"/>
        <end position="227"/>
    </location>
</feature>
<feature type="transmembrane region" description="Helical" evidence="1">
    <location>
        <begin position="191"/>
        <end position="217"/>
    </location>
</feature>
<dbReference type="Proteomes" id="UP000287447">
    <property type="component" value="Unassembled WGS sequence"/>
</dbReference>
<keyword evidence="1" id="KW-0812">Transmembrane</keyword>
<keyword evidence="1" id="KW-0472">Membrane</keyword>
<keyword evidence="2" id="KW-0732">Signal</keyword>
<dbReference type="EMBL" id="SADE01000001">
    <property type="protein sequence ID" value="RVU37817.1"/>
    <property type="molecule type" value="Genomic_DNA"/>
</dbReference>
<name>A0A437QTH9_9PROT</name>
<organism evidence="3 4">
    <name type="scientific">Hwanghaeella grinnelliae</name>
    <dbReference type="NCBI Taxonomy" id="2500179"/>
    <lineage>
        <taxon>Bacteria</taxon>
        <taxon>Pseudomonadati</taxon>
        <taxon>Pseudomonadota</taxon>
        <taxon>Alphaproteobacteria</taxon>
        <taxon>Rhodospirillales</taxon>
        <taxon>Rhodospirillaceae</taxon>
        <taxon>Hwanghaeella</taxon>
    </lineage>
</organism>
<sequence>MVLSAVRNFVSGVSVATAVVFAATLSAPVHAATIGPGVLDFNQVEIACQSKGKKSKCIASAVLIGNSGEDTVTSTYEDLFGVSVVEWDRFEQDSGLTSNGRVTVETGVAPGNTTDGVNRWFISDTLLDPSSVVGFSFKAGTYSVFFSFIEPGLAAGDEVRFNDFDYYADMLLSDEEYANLSNKANAGLSNLIVYGVTAIPVPAAFPLAAAGFGLLGIMGWRKNRQSA</sequence>
<dbReference type="AlphaFoldDB" id="A0A437QTH9"/>
<keyword evidence="4" id="KW-1185">Reference proteome</keyword>
<reference evidence="4" key="1">
    <citation type="submission" date="2019-01" db="EMBL/GenBank/DDBJ databases">
        <title>Gri0909 isolated from a small marine red alga.</title>
        <authorList>
            <person name="Kim J."/>
            <person name="Jeong S.E."/>
            <person name="Jeon C.O."/>
        </authorList>
    </citation>
    <scope>NUCLEOTIDE SEQUENCE [LARGE SCALE GENOMIC DNA]</scope>
    <source>
        <strain evidence="4">Gri0909</strain>
    </source>
</reference>
<evidence type="ECO:0000256" key="1">
    <source>
        <dbReference type="SAM" id="Phobius"/>
    </source>
</evidence>
<evidence type="ECO:0000256" key="2">
    <source>
        <dbReference type="SAM" id="SignalP"/>
    </source>
</evidence>
<comment type="caution">
    <text evidence="3">The sequence shown here is derived from an EMBL/GenBank/DDBJ whole genome shotgun (WGS) entry which is preliminary data.</text>
</comment>
<accession>A0A437QTH9</accession>
<dbReference type="RefSeq" id="WP_127763181.1">
    <property type="nucleotide sequence ID" value="NZ_SADE01000001.1"/>
</dbReference>